<organism evidence="3 4">
    <name type="scientific">Nitrospina gracilis (strain 3/211)</name>
    <dbReference type="NCBI Taxonomy" id="1266370"/>
    <lineage>
        <taxon>Bacteria</taxon>
        <taxon>Pseudomonadati</taxon>
        <taxon>Nitrospinota/Tectimicrobiota group</taxon>
        <taxon>Nitrospinota</taxon>
        <taxon>Nitrospinia</taxon>
        <taxon>Nitrospinales</taxon>
        <taxon>Nitrospinaceae</taxon>
        <taxon>Nitrospina</taxon>
    </lineage>
</organism>
<dbReference type="InParanoid" id="M1YGC1"/>
<dbReference type="NCBIfam" id="NF033551">
    <property type="entry name" value="transpos_IS1182"/>
    <property type="match status" value="1"/>
</dbReference>
<accession>M1YGC1</accession>
<dbReference type="PANTHER" id="PTHR33408">
    <property type="entry name" value="TRANSPOSASE"/>
    <property type="match status" value="1"/>
</dbReference>
<name>M1YGC1_NITG3</name>
<dbReference type="Pfam" id="PF13751">
    <property type="entry name" value="DDE_Tnp_1_6"/>
    <property type="match status" value="1"/>
</dbReference>
<keyword evidence="4" id="KW-1185">Reference proteome</keyword>
<evidence type="ECO:0000259" key="1">
    <source>
        <dbReference type="Pfam" id="PF05598"/>
    </source>
</evidence>
<dbReference type="InterPro" id="IPR047629">
    <property type="entry name" value="IS1182_transpos"/>
</dbReference>
<evidence type="ECO:0000313" key="4">
    <source>
        <dbReference type="Proteomes" id="UP000011704"/>
    </source>
</evidence>
<reference evidence="3 4" key="1">
    <citation type="journal article" date="2013" name="Front. Microbiol.">
        <title>The genome of Nitrospina gracilis illuminates the metabolism and evolution of the major marine nitrite oxidizer.</title>
        <authorList>
            <person name="Luecker S."/>
            <person name="Nowka B."/>
            <person name="Rattei T."/>
            <person name="Spieck E."/>
            <person name="and Daims H."/>
        </authorList>
    </citation>
    <scope>NUCLEOTIDE SEQUENCE [LARGE SCALE GENOMIC DNA]</scope>
    <source>
        <strain evidence="3 4">3/211</strain>
    </source>
</reference>
<dbReference type="EMBL" id="CAQJ01000010">
    <property type="protein sequence ID" value="CCQ89516.1"/>
    <property type="molecule type" value="Genomic_DNA"/>
</dbReference>
<dbReference type="Proteomes" id="UP000011704">
    <property type="component" value="Unassembled WGS sequence"/>
</dbReference>
<dbReference type="HOGENOM" id="CLU_028885_2_0_0"/>
<dbReference type="Pfam" id="PF05598">
    <property type="entry name" value="DUF772"/>
    <property type="match status" value="1"/>
</dbReference>
<proteinExistence type="predicted"/>
<comment type="caution">
    <text evidence="3">The sequence shown here is derived from an EMBL/GenBank/DDBJ whole genome shotgun (WGS) entry which is preliminary data.</text>
</comment>
<gene>
    <name evidence="3" type="ORF">NITGR_1070001</name>
</gene>
<dbReference type="InterPro" id="IPR008490">
    <property type="entry name" value="Transposase_InsH_N"/>
</dbReference>
<dbReference type="AlphaFoldDB" id="M1YGC1"/>
<dbReference type="RefSeq" id="WP_005006023.1">
    <property type="nucleotide sequence ID" value="NZ_HG422174.1"/>
</dbReference>
<evidence type="ECO:0000259" key="2">
    <source>
        <dbReference type="Pfam" id="PF13751"/>
    </source>
</evidence>
<evidence type="ECO:0000313" key="3">
    <source>
        <dbReference type="EMBL" id="CCQ89516.1"/>
    </source>
</evidence>
<protein>
    <submittedName>
        <fullName evidence="3">Transposase</fullName>
    </submittedName>
</protein>
<dbReference type="PANTHER" id="PTHR33408:SF2">
    <property type="entry name" value="TRANSPOSASE DDE DOMAIN-CONTAINING PROTEIN"/>
    <property type="match status" value="1"/>
</dbReference>
<dbReference type="InterPro" id="IPR025668">
    <property type="entry name" value="Tnp_DDE_dom"/>
</dbReference>
<feature type="domain" description="Transposase InsH N-terminal" evidence="1">
    <location>
        <begin position="19"/>
        <end position="114"/>
    </location>
</feature>
<sequence>MLSSSSLRQGSFYDPEFICEQLIPEDSFYRQFKEKVGRLITDRVFESMYCTDNGRPPISPALLAKATILQFHRNLSDREMERACAYDIEIKFALGLRLDERPFDHSSLGDFRKRLLEHEQEKAVFDKLLDKLVKAGLIGRNEIQRIDATHVIADIALPTMTVLVKKGVRNMLIPLKKKHPEIYQSLGKNISIEEYDHRRVDHEVDGRLDMEAKEKKLVEVVQDAKTVLRRVESIKGDKTLSQQVEMLKRILREHVTEAGNGEPREKVRKEKPADLIVSPVDPDARFGAKSKTKKFHGYKANITETVKSRFITSVQATPGNRRDGSMTVESVAEQRKHRLAPLKLIGDTAYSDGGYRKALKEHGTELVAPMRITNNITRAVFPKSMFDYNQRKNTLTCPAGVTIKQSFHDYNKDIRMFHFPLTKCGPCEHLSQCTNAREKRRVVGIGPAHQELREAEIYNKTDQFKQDMKLRPGIEGKLSEMKRYHGLRRARYRGLRKVSLQCYFTAVAVNLKRWIKLEMEKLKARPDPAPT</sequence>
<feature type="domain" description="Transposase DDE" evidence="2">
    <location>
        <begin position="396"/>
        <end position="513"/>
    </location>
</feature>